<dbReference type="PANTHER" id="PTHR11669:SF52">
    <property type="entry name" value="OS10G0574500 PROTEIN"/>
    <property type="match status" value="1"/>
</dbReference>
<name>A0A2I4FS03_JUGRE</name>
<evidence type="ECO:0000313" key="4">
    <source>
        <dbReference type="RefSeq" id="XP_018834418.1"/>
    </source>
</evidence>
<evidence type="ECO:0000256" key="2">
    <source>
        <dbReference type="SAM" id="MobiDB-lite"/>
    </source>
</evidence>
<evidence type="ECO:0000256" key="1">
    <source>
        <dbReference type="SAM" id="Coils"/>
    </source>
</evidence>
<dbReference type="KEGG" id="jre:109001537"/>
<dbReference type="SUPFAM" id="SSF48019">
    <property type="entry name" value="post-AAA+ oligomerization domain-like"/>
    <property type="match status" value="1"/>
</dbReference>
<dbReference type="FunFam" id="3.40.50.300:FF:001503">
    <property type="entry name" value="Replication factor C subunit 3"/>
    <property type="match status" value="1"/>
</dbReference>
<dbReference type="GO" id="GO:0006261">
    <property type="term" value="P:DNA-templated DNA replication"/>
    <property type="evidence" value="ECO:0000318"/>
    <property type="project" value="GO_Central"/>
</dbReference>
<dbReference type="GO" id="GO:0006281">
    <property type="term" value="P:DNA repair"/>
    <property type="evidence" value="ECO:0000318"/>
    <property type="project" value="GO_Central"/>
</dbReference>
<dbReference type="FunFam" id="1.10.8.60:FF:000030">
    <property type="entry name" value="replication factor C subunit 3"/>
    <property type="match status" value="1"/>
</dbReference>
<keyword evidence="3" id="KW-1185">Reference proteome</keyword>
<keyword evidence="1" id="KW-0175">Coiled coil</keyword>
<dbReference type="Gene3D" id="3.40.50.300">
    <property type="entry name" value="P-loop containing nucleotide triphosphate hydrolases"/>
    <property type="match status" value="1"/>
</dbReference>
<dbReference type="Gene3D" id="1.10.8.60">
    <property type="match status" value="1"/>
</dbReference>
<feature type="region of interest" description="Disordered" evidence="2">
    <location>
        <begin position="308"/>
        <end position="330"/>
    </location>
</feature>
<dbReference type="GO" id="GO:0005663">
    <property type="term" value="C:DNA replication factor C complex"/>
    <property type="evidence" value="ECO:0000318"/>
    <property type="project" value="GO_Central"/>
</dbReference>
<reference evidence="4" key="1">
    <citation type="submission" date="2025-08" db="UniProtKB">
        <authorList>
            <consortium name="RefSeq"/>
        </authorList>
    </citation>
    <scope>IDENTIFICATION</scope>
    <source>
        <tissue evidence="4">Leaves</tissue>
    </source>
</reference>
<dbReference type="Gene3D" id="1.20.272.10">
    <property type="match status" value="1"/>
</dbReference>
<dbReference type="RefSeq" id="XP_018834418.1">
    <property type="nucleotide sequence ID" value="XM_018978873.2"/>
</dbReference>
<dbReference type="SUPFAM" id="SSF52540">
    <property type="entry name" value="P-loop containing nucleoside triphosphate hydrolases"/>
    <property type="match status" value="1"/>
</dbReference>
<evidence type="ECO:0000313" key="3">
    <source>
        <dbReference type="Proteomes" id="UP000235220"/>
    </source>
</evidence>
<dbReference type="Gramene" id="Jr12_06360_p1">
    <property type="protein sequence ID" value="cds.Jr12_06360_p1"/>
    <property type="gene ID" value="Jr12_06360"/>
</dbReference>
<dbReference type="Proteomes" id="UP000235220">
    <property type="component" value="Chromosome 12"/>
</dbReference>
<dbReference type="STRING" id="51240.A0A2I4FS03"/>
<feature type="compositionally biased region" description="Basic and acidic residues" evidence="2">
    <location>
        <begin position="319"/>
        <end position="330"/>
    </location>
</feature>
<organism evidence="3 4">
    <name type="scientific">Juglans regia</name>
    <name type="common">English walnut</name>
    <dbReference type="NCBI Taxonomy" id="51240"/>
    <lineage>
        <taxon>Eukaryota</taxon>
        <taxon>Viridiplantae</taxon>
        <taxon>Streptophyta</taxon>
        <taxon>Embryophyta</taxon>
        <taxon>Tracheophyta</taxon>
        <taxon>Spermatophyta</taxon>
        <taxon>Magnoliopsida</taxon>
        <taxon>eudicotyledons</taxon>
        <taxon>Gunneridae</taxon>
        <taxon>Pentapetalae</taxon>
        <taxon>rosids</taxon>
        <taxon>fabids</taxon>
        <taxon>Fagales</taxon>
        <taxon>Juglandaceae</taxon>
        <taxon>Juglans</taxon>
    </lineage>
</organism>
<dbReference type="PANTHER" id="PTHR11669">
    <property type="entry name" value="REPLICATION FACTOR C / DNA POLYMERASE III GAMMA-TAU SUBUNIT"/>
    <property type="match status" value="1"/>
</dbReference>
<dbReference type="InterPro" id="IPR008921">
    <property type="entry name" value="DNA_pol3_clamp-load_cplx_C"/>
</dbReference>
<dbReference type="GO" id="GO:0003677">
    <property type="term" value="F:DNA binding"/>
    <property type="evidence" value="ECO:0007669"/>
    <property type="project" value="InterPro"/>
</dbReference>
<dbReference type="Pfam" id="PF21960">
    <property type="entry name" value="RCF1-5-like_lid"/>
    <property type="match status" value="1"/>
</dbReference>
<dbReference type="AlphaFoldDB" id="A0A2I4FS03"/>
<dbReference type="InterPro" id="IPR027417">
    <property type="entry name" value="P-loop_NTPase"/>
</dbReference>
<proteinExistence type="predicted"/>
<sequence>MPIQSSIPRSSSDPSLSTTICSHSGLPSNSNHSPSSTPPSKSKYSLRSPLLERIINGIKSQSLVASRRSYLKEKDLEVHNRRIAAINVDDAYSNSTPYYKGVYYDSLITKTPKLTSGISSGRKSDSDSVATSTSSSLSTFIFRIRDLSSNCFSVKIKRDETSKPATYATMKSAGRTPFFPSSSPSASSPRATVTVLKEKSTIAEERKETTVGDVHALLAKEKPLRERVAEPAAVTTVVMQPSKANPMANKYSPFLTQTPSASAAPRTKTRVLKEMSEGRNEIIGKGDANDLLVEKKLLRESAEKPAPKIPTGLVLQPSKSKDRIINEKDGNKKMRNNREFVWANKYQPKALDDFICNREKAMELLALIREGGCGHIIFEGPPGVGKRTMIWAMLREAFGPDRVQVRDECKAFNLKGEMLGKIQVNVKQSPRHIEVNLSELKGYEKHVVVELIKETQNMISIKGLPCDSDNCRAIILYEAEKLSTDALLYIKWLLERYKGCNKVFFCCSDLSKLQPIKTICTVVQLVPPSRKEIVEVLEFIAKQEGIELPHRLAEKFAEKSKNNLRQAIRSFEASWLVNYPFQEDLEILTGWEDDIANIAKNIVEEQSPKQLYMIRGMLQNLIEHDVSPDSMFKFLVKELKKHAQEELKQQIDKLYEEYSRVDENLFESQKLAFANNKSEETGKGAHEPMRRNIVQQFLRIEALSMYYCSIWRYRNDKKHHDYLLLQMLITSRNFRGEFATQRLNLINEAVRPDHTHKLQFL</sequence>
<feature type="coiled-coil region" evidence="1">
    <location>
        <begin position="637"/>
        <end position="664"/>
    </location>
</feature>
<accession>A0A2I4FS03</accession>
<dbReference type="GO" id="GO:0005634">
    <property type="term" value="C:nucleus"/>
    <property type="evidence" value="ECO:0000318"/>
    <property type="project" value="GO_Central"/>
</dbReference>
<dbReference type="OrthoDB" id="761538at2759"/>
<feature type="region of interest" description="Disordered" evidence="2">
    <location>
        <begin position="1"/>
        <end position="44"/>
    </location>
</feature>
<gene>
    <name evidence="4" type="primary">LOC109001537</name>
</gene>
<dbReference type="InterPro" id="IPR050238">
    <property type="entry name" value="DNA_Rep/Repair_Clamp_Loader"/>
</dbReference>
<protein>
    <submittedName>
        <fullName evidence="4">Uncharacterized protein LOC109001537 isoform X1</fullName>
    </submittedName>
</protein>
<dbReference type="GeneID" id="109001537"/>